<accession>A0A7J5C266</accession>
<name>A0A7J5C266_9MICO</name>
<feature type="chain" id="PRO_5038576479" description="Peptidylprolyl isomerase" evidence="1">
    <location>
        <begin position="22"/>
        <end position="341"/>
    </location>
</feature>
<organism evidence="2 3">
    <name type="scientific">Pseudoclavibacter chungangensis</name>
    <dbReference type="NCBI Taxonomy" id="587635"/>
    <lineage>
        <taxon>Bacteria</taxon>
        <taxon>Bacillati</taxon>
        <taxon>Actinomycetota</taxon>
        <taxon>Actinomycetes</taxon>
        <taxon>Micrococcales</taxon>
        <taxon>Microbacteriaceae</taxon>
        <taxon>Pseudoclavibacter</taxon>
    </lineage>
</organism>
<dbReference type="PROSITE" id="PS51257">
    <property type="entry name" value="PROKAR_LIPOPROTEIN"/>
    <property type="match status" value="1"/>
</dbReference>
<gene>
    <name evidence="2" type="ORF">F8O01_04470</name>
</gene>
<evidence type="ECO:0000313" key="2">
    <source>
        <dbReference type="EMBL" id="KAB1660180.1"/>
    </source>
</evidence>
<reference evidence="2 3" key="1">
    <citation type="submission" date="2019-09" db="EMBL/GenBank/DDBJ databases">
        <title>Phylogeny of genus Pseudoclavibacter and closely related genus.</title>
        <authorList>
            <person name="Li Y."/>
        </authorList>
    </citation>
    <scope>NUCLEOTIDE SEQUENCE [LARGE SCALE GENOMIC DNA]</scope>
    <source>
        <strain evidence="2 3">DSM 23821</strain>
    </source>
</reference>
<keyword evidence="3" id="KW-1185">Reference proteome</keyword>
<keyword evidence="1" id="KW-0732">Signal</keyword>
<feature type="signal peptide" evidence="1">
    <location>
        <begin position="1"/>
        <end position="21"/>
    </location>
</feature>
<dbReference type="AlphaFoldDB" id="A0A7J5C266"/>
<dbReference type="Proteomes" id="UP000467240">
    <property type="component" value="Unassembled WGS sequence"/>
</dbReference>
<comment type="caution">
    <text evidence="2">The sequence shown here is derived from an EMBL/GenBank/DDBJ whole genome shotgun (WGS) entry which is preliminary data.</text>
</comment>
<dbReference type="OrthoDB" id="25996at2"/>
<dbReference type="EMBL" id="WBJZ01000004">
    <property type="protein sequence ID" value="KAB1660180.1"/>
    <property type="molecule type" value="Genomic_DNA"/>
</dbReference>
<protein>
    <recommendedName>
        <fullName evidence="4">Peptidylprolyl isomerase</fullName>
    </recommendedName>
</protein>
<dbReference type="RefSeq" id="WP_158039676.1">
    <property type="nucleotide sequence ID" value="NZ_JACCFV010000001.1"/>
</dbReference>
<sequence>MMRVRRSLALPTLLVAALALAACTTVPESEAPADECVPASSPTAVPGGAADAVTVSGAFGSAVQVEMPTPLRADRVQVATEGGGQGSSITPHGVFEANVTLVNGADGAELVPYGPIARNANGDSRPVSMTSVVASAPGLASSIACARTGQRIVAALSGAAYFGEQPAAQLGLTDTTVVAVVDVTRVYPSAAWGTVLPPEEGFPAVVTAPDGQPGASMPNQAPPLELRTSVRVSGLGREIEAGDLVTMQVSVFGWESGHYLGSTWDESNAVMQIDVPSEPGEDQLYGAAAQLAGHRVGSQIIIVVPADQAQRYSGPISSYLTRGQTVVLVVDVLASDGRETR</sequence>
<proteinExistence type="predicted"/>
<evidence type="ECO:0008006" key="4">
    <source>
        <dbReference type="Google" id="ProtNLM"/>
    </source>
</evidence>
<evidence type="ECO:0000313" key="3">
    <source>
        <dbReference type="Proteomes" id="UP000467240"/>
    </source>
</evidence>
<evidence type="ECO:0000256" key="1">
    <source>
        <dbReference type="SAM" id="SignalP"/>
    </source>
</evidence>